<keyword evidence="8" id="KW-0647">Proteasome</keyword>
<evidence type="ECO:0000256" key="1">
    <source>
        <dbReference type="ARBA" id="ARBA00004240"/>
    </source>
</evidence>
<keyword evidence="5" id="KW-0963">Cytoplasm</keyword>
<dbReference type="PANTHER" id="PTHR13266">
    <property type="entry name" value="PROTEASOME INHIBITOR"/>
    <property type="match status" value="1"/>
</dbReference>
<protein>
    <submittedName>
        <fullName evidence="14">Uncharacterized protein</fullName>
    </submittedName>
</protein>
<dbReference type="Pfam" id="PF08577">
    <property type="entry name" value="PI31_Prot_C"/>
    <property type="match status" value="1"/>
</dbReference>
<dbReference type="GO" id="GO:0000502">
    <property type="term" value="C:proteasome complex"/>
    <property type="evidence" value="ECO:0007669"/>
    <property type="project" value="UniProtKB-KW"/>
</dbReference>
<dbReference type="GO" id="GO:0043161">
    <property type="term" value="P:proteasome-mediated ubiquitin-dependent protein catabolic process"/>
    <property type="evidence" value="ECO:0007669"/>
    <property type="project" value="InterPro"/>
</dbReference>
<comment type="similarity">
    <text evidence="3">Belongs to the proteasome inhibitor PI31 family.</text>
</comment>
<evidence type="ECO:0000256" key="3">
    <source>
        <dbReference type="ARBA" id="ARBA00006405"/>
    </source>
</evidence>
<proteinExistence type="inferred from homology"/>
<evidence type="ECO:0000256" key="2">
    <source>
        <dbReference type="ARBA" id="ARBA00004496"/>
    </source>
</evidence>
<dbReference type="InterPro" id="IPR021625">
    <property type="entry name" value="PI31_Prot_N"/>
</dbReference>
<feature type="region of interest" description="Disordered" evidence="11">
    <location>
        <begin position="51"/>
        <end position="103"/>
    </location>
</feature>
<keyword evidence="15" id="KW-1185">Reference proteome</keyword>
<dbReference type="Pfam" id="PF11566">
    <property type="entry name" value="PI31_Prot_N"/>
    <property type="match status" value="1"/>
</dbReference>
<dbReference type="STRING" id="1890683.A0A427XU26"/>
<dbReference type="Proteomes" id="UP000279259">
    <property type="component" value="Unassembled WGS sequence"/>
</dbReference>
<dbReference type="AlphaFoldDB" id="A0A427XU26"/>
<keyword evidence="6" id="KW-0597">Phosphoprotein</keyword>
<evidence type="ECO:0000256" key="5">
    <source>
        <dbReference type="ARBA" id="ARBA00022490"/>
    </source>
</evidence>
<sequence length="425" mass="43128">MSNPLDTASLLGTLPNLLPRSTSSPLPHPTDAVAALVHTIHTSLGFRLAAQPSAPAPSQPAQPSHVAPEPESEADDGASETATAVDQEEDAERAPAGRLSEGWNARGEDSYAFEYRHEQSAMAFRVRVGRMGGRVQVDAMAEDGAPHTLSAVVGDVLTPPSFPIPSSATSSCSTSASAEAPARSLGFKSMEGVRQFVDQYKRDIIARLLPGLQIPGYSEPSQAGADSRGPPPGSAPRRPEPGHPEPAEPGFNPLSVGRTPYNPASIGHRDLDPLASYRPPGQFNPQGDGGGMYADLSHPMFHDRQRRDPDMEGGPGGMIQPPGARWDPVGPGMGPVFPRAGGNPLGGQGVGDPDFGDEMPPPGEFGPDLGRMGGLGGPRGRGGGFGGPGGFGGGLGGGSGRGLGGGGFGGGGFGGGGGGGGGYFM</sequence>
<keyword evidence="7" id="KW-0256">Endoplasmic reticulum</keyword>
<evidence type="ECO:0000259" key="12">
    <source>
        <dbReference type="Pfam" id="PF08577"/>
    </source>
</evidence>
<evidence type="ECO:0000313" key="15">
    <source>
        <dbReference type="Proteomes" id="UP000279259"/>
    </source>
</evidence>
<dbReference type="GO" id="GO:0070628">
    <property type="term" value="F:proteasome binding"/>
    <property type="evidence" value="ECO:0007669"/>
    <property type="project" value="InterPro"/>
</dbReference>
<evidence type="ECO:0000256" key="7">
    <source>
        <dbReference type="ARBA" id="ARBA00022824"/>
    </source>
</evidence>
<accession>A0A427XU26</accession>
<keyword evidence="4" id="KW-0488">Methylation</keyword>
<dbReference type="InterPro" id="IPR045128">
    <property type="entry name" value="PI31-like"/>
</dbReference>
<evidence type="ECO:0000256" key="4">
    <source>
        <dbReference type="ARBA" id="ARBA00022481"/>
    </source>
</evidence>
<dbReference type="InterPro" id="IPR013886">
    <property type="entry name" value="PI31_Prot_C"/>
</dbReference>
<evidence type="ECO:0000256" key="6">
    <source>
        <dbReference type="ARBA" id="ARBA00022553"/>
    </source>
</evidence>
<gene>
    <name evidence="14" type="ORF">EHS25_005951</name>
</gene>
<dbReference type="PANTHER" id="PTHR13266:SF1">
    <property type="entry name" value="PROTEASOME INHIBITOR PI31 SUBUNIT"/>
    <property type="match status" value="1"/>
</dbReference>
<dbReference type="GO" id="GO:0004866">
    <property type="term" value="F:endopeptidase inhibitor activity"/>
    <property type="evidence" value="ECO:0007669"/>
    <property type="project" value="InterPro"/>
</dbReference>
<evidence type="ECO:0000256" key="8">
    <source>
        <dbReference type="ARBA" id="ARBA00022942"/>
    </source>
</evidence>
<organism evidence="14 15">
    <name type="scientific">Saitozyma podzolica</name>
    <dbReference type="NCBI Taxonomy" id="1890683"/>
    <lineage>
        <taxon>Eukaryota</taxon>
        <taxon>Fungi</taxon>
        <taxon>Dikarya</taxon>
        <taxon>Basidiomycota</taxon>
        <taxon>Agaricomycotina</taxon>
        <taxon>Tremellomycetes</taxon>
        <taxon>Tremellales</taxon>
        <taxon>Trimorphomycetaceae</taxon>
        <taxon>Saitozyma</taxon>
    </lineage>
</organism>
<dbReference type="EMBL" id="RSCD01000027">
    <property type="protein sequence ID" value="RSH82241.1"/>
    <property type="molecule type" value="Genomic_DNA"/>
</dbReference>
<evidence type="ECO:0000313" key="14">
    <source>
        <dbReference type="EMBL" id="RSH82241.1"/>
    </source>
</evidence>
<dbReference type="Gene3D" id="3.40.1000.30">
    <property type="match status" value="1"/>
</dbReference>
<dbReference type="GO" id="GO:0005783">
    <property type="term" value="C:endoplasmic reticulum"/>
    <property type="evidence" value="ECO:0007669"/>
    <property type="project" value="UniProtKB-SubCell"/>
</dbReference>
<name>A0A427XU26_9TREE</name>
<comment type="function">
    <text evidence="10">Plays an important role in control of proteasome function. Inhibits the hydrolysis of protein and peptide substrates by the 20S proteasome. Also inhibits the activation of the proteasome by the proteasome regulatory proteins PA700 and PA28.</text>
</comment>
<feature type="region of interest" description="Disordered" evidence="11">
    <location>
        <begin position="215"/>
        <end position="297"/>
    </location>
</feature>
<keyword evidence="9" id="KW-0007">Acetylation</keyword>
<comment type="caution">
    <text evidence="14">The sequence shown here is derived from an EMBL/GenBank/DDBJ whole genome shotgun (WGS) entry which is preliminary data.</text>
</comment>
<feature type="compositionally biased region" description="Basic and acidic residues" evidence="11">
    <location>
        <begin position="237"/>
        <end position="246"/>
    </location>
</feature>
<dbReference type="OrthoDB" id="68090at2759"/>
<evidence type="ECO:0000259" key="13">
    <source>
        <dbReference type="Pfam" id="PF11566"/>
    </source>
</evidence>
<evidence type="ECO:0000256" key="9">
    <source>
        <dbReference type="ARBA" id="ARBA00022990"/>
    </source>
</evidence>
<evidence type="ECO:0000256" key="10">
    <source>
        <dbReference type="ARBA" id="ARBA00024805"/>
    </source>
</evidence>
<evidence type="ECO:0000256" key="11">
    <source>
        <dbReference type="SAM" id="MobiDB-lite"/>
    </source>
</evidence>
<feature type="domain" description="PI31 proteasome regulator C-terminal" evidence="12">
    <location>
        <begin position="266"/>
        <end position="331"/>
    </location>
</feature>
<reference evidence="14 15" key="1">
    <citation type="submission" date="2018-11" db="EMBL/GenBank/DDBJ databases">
        <title>Genome sequence of Saitozyma podzolica DSM 27192.</title>
        <authorList>
            <person name="Aliyu H."/>
            <person name="Gorte O."/>
            <person name="Ochsenreither K."/>
        </authorList>
    </citation>
    <scope>NUCLEOTIDE SEQUENCE [LARGE SCALE GENOMIC DNA]</scope>
    <source>
        <strain evidence="14 15">DSM 27192</strain>
    </source>
</reference>
<feature type="domain" description="PI31 proteasome regulator N-terminal" evidence="13">
    <location>
        <begin position="23"/>
        <end position="213"/>
    </location>
</feature>
<comment type="subcellular location">
    <subcellularLocation>
        <location evidence="2">Cytoplasm</location>
    </subcellularLocation>
    <subcellularLocation>
        <location evidence="1">Endoplasmic reticulum</location>
    </subcellularLocation>
</comment>